<protein>
    <submittedName>
        <fullName evidence="2">Uncharacterized protein</fullName>
    </submittedName>
</protein>
<evidence type="ECO:0000256" key="1">
    <source>
        <dbReference type="SAM" id="Phobius"/>
    </source>
</evidence>
<dbReference type="AlphaFoldDB" id="A0A1H3R393"/>
<dbReference type="Pfam" id="PF17370">
    <property type="entry name" value="DUF5392"/>
    <property type="match status" value="1"/>
</dbReference>
<proteinExistence type="predicted"/>
<feature type="transmembrane region" description="Helical" evidence="1">
    <location>
        <begin position="63"/>
        <end position="81"/>
    </location>
</feature>
<keyword evidence="3" id="KW-1185">Reference proteome</keyword>
<name>A0A1H3R393_9BACI</name>
<reference evidence="3" key="1">
    <citation type="submission" date="2016-10" db="EMBL/GenBank/DDBJ databases">
        <authorList>
            <person name="Varghese N."/>
            <person name="Submissions S."/>
        </authorList>
    </citation>
    <scope>NUCLEOTIDE SEQUENCE [LARGE SCALE GENOMIC DNA]</scope>
    <source>
        <strain evidence="3">SP</strain>
    </source>
</reference>
<keyword evidence="1" id="KW-0472">Membrane</keyword>
<keyword evidence="1" id="KW-0812">Transmembrane</keyword>
<sequence>MNPQKFGSAPSINIMKELENIQQRIAPLLKKSSIFVLTSIPLITFSLINLYLLLFQIGINQELVIVAVAMSLVGAIGFALFKESMHHNKEIHKVSYEYISERISKSDILPELSKGKYLERIHHDPKRALNIFYDFLQHEEKTKNSKNDSTSR</sequence>
<accession>A0A1H3R393</accession>
<keyword evidence="1" id="KW-1133">Transmembrane helix</keyword>
<evidence type="ECO:0000313" key="3">
    <source>
        <dbReference type="Proteomes" id="UP000198935"/>
    </source>
</evidence>
<feature type="transmembrane region" description="Helical" evidence="1">
    <location>
        <begin position="34"/>
        <end position="57"/>
    </location>
</feature>
<dbReference type="EMBL" id="FNPI01000007">
    <property type="protein sequence ID" value="SDZ20302.1"/>
    <property type="molecule type" value="Genomic_DNA"/>
</dbReference>
<gene>
    <name evidence="2" type="ORF">SAMN05421736_107181</name>
</gene>
<dbReference type="InterPro" id="IPR020205">
    <property type="entry name" value="Uncharacterised_YwnF_TM"/>
</dbReference>
<evidence type="ECO:0000313" key="2">
    <source>
        <dbReference type="EMBL" id="SDZ20302.1"/>
    </source>
</evidence>
<organism evidence="2 3">
    <name type="scientific">Evansella caseinilytica</name>
    <dbReference type="NCBI Taxonomy" id="1503961"/>
    <lineage>
        <taxon>Bacteria</taxon>
        <taxon>Bacillati</taxon>
        <taxon>Bacillota</taxon>
        <taxon>Bacilli</taxon>
        <taxon>Bacillales</taxon>
        <taxon>Bacillaceae</taxon>
        <taxon>Evansella</taxon>
    </lineage>
</organism>
<dbReference type="Proteomes" id="UP000198935">
    <property type="component" value="Unassembled WGS sequence"/>
</dbReference>